<proteinExistence type="predicted"/>
<dbReference type="EMBL" id="CAAGRJ010015035">
    <property type="protein sequence ID" value="VFV31042.1"/>
    <property type="molecule type" value="Genomic_DNA"/>
</dbReference>
<accession>A0A485NLR1</accession>
<feature type="region of interest" description="Disordered" evidence="1">
    <location>
        <begin position="66"/>
        <end position="101"/>
    </location>
</feature>
<gene>
    <name evidence="2" type="ORF">LYPA_23C004123</name>
</gene>
<evidence type="ECO:0000313" key="3">
    <source>
        <dbReference type="Proteomes" id="UP000386466"/>
    </source>
</evidence>
<keyword evidence="3" id="KW-1185">Reference proteome</keyword>
<evidence type="ECO:0000313" key="2">
    <source>
        <dbReference type="EMBL" id="VFV31042.1"/>
    </source>
</evidence>
<organism evidence="2 3">
    <name type="scientific">Lynx pardinus</name>
    <name type="common">Iberian lynx</name>
    <name type="synonym">Felis pardina</name>
    <dbReference type="NCBI Taxonomy" id="191816"/>
    <lineage>
        <taxon>Eukaryota</taxon>
        <taxon>Metazoa</taxon>
        <taxon>Chordata</taxon>
        <taxon>Craniata</taxon>
        <taxon>Vertebrata</taxon>
        <taxon>Euteleostomi</taxon>
        <taxon>Mammalia</taxon>
        <taxon>Eutheria</taxon>
        <taxon>Laurasiatheria</taxon>
        <taxon>Carnivora</taxon>
        <taxon>Feliformia</taxon>
        <taxon>Felidae</taxon>
        <taxon>Felinae</taxon>
        <taxon>Lynx</taxon>
    </lineage>
</organism>
<evidence type="ECO:0000256" key="1">
    <source>
        <dbReference type="SAM" id="MobiDB-lite"/>
    </source>
</evidence>
<name>A0A485NLR1_LYNPA</name>
<dbReference type="AlphaFoldDB" id="A0A485NLR1"/>
<reference evidence="2 3" key="1">
    <citation type="submission" date="2019-01" db="EMBL/GenBank/DDBJ databases">
        <authorList>
            <person name="Alioto T."/>
            <person name="Alioto T."/>
        </authorList>
    </citation>
    <scope>NUCLEOTIDE SEQUENCE [LARGE SCALE GENOMIC DNA]</scope>
</reference>
<dbReference type="Proteomes" id="UP000386466">
    <property type="component" value="Unassembled WGS sequence"/>
</dbReference>
<protein>
    <submittedName>
        <fullName evidence="2">Uncharacterized protein</fullName>
    </submittedName>
</protein>
<sequence>MEEDGDLSFLPAPLIMMIRMLPEISVTPCGGSGYVPAAVQSTLIECPLLPVTPRWRLDCHSHFRPEETKVSGNQGHRTGFTGTGKEETQTPKPCLPHTVKT</sequence>